<feature type="compositionally biased region" description="Low complexity" evidence="1">
    <location>
        <begin position="239"/>
        <end position="260"/>
    </location>
</feature>
<reference evidence="3 4" key="1">
    <citation type="submission" date="2020-06" db="EMBL/GenBank/DDBJ databases">
        <title>Oricola thermophila sp. nov. isolated from a tidal sediments.</title>
        <authorList>
            <person name="Kwon K.K."/>
            <person name="Yang S.-H."/>
            <person name="Park M.-J."/>
        </authorList>
    </citation>
    <scope>NUCLEOTIDE SEQUENCE [LARGE SCALE GENOMIC DNA]</scope>
    <source>
        <strain evidence="3 4">MEBiC13590</strain>
    </source>
</reference>
<proteinExistence type="predicted"/>
<organism evidence="3 4">
    <name type="scientific">Oricola thermophila</name>
    <dbReference type="NCBI Taxonomy" id="2742145"/>
    <lineage>
        <taxon>Bacteria</taxon>
        <taxon>Pseudomonadati</taxon>
        <taxon>Pseudomonadota</taxon>
        <taxon>Alphaproteobacteria</taxon>
        <taxon>Hyphomicrobiales</taxon>
        <taxon>Ahrensiaceae</taxon>
        <taxon>Oricola</taxon>
    </lineage>
</organism>
<feature type="transmembrane region" description="Helical" evidence="2">
    <location>
        <begin position="192"/>
        <end position="212"/>
    </location>
</feature>
<dbReference type="RefSeq" id="WP_175274862.1">
    <property type="nucleotide sequence ID" value="NZ_CP054836.1"/>
</dbReference>
<accession>A0A6N1V7N3</accession>
<sequence length="516" mass="54388">MADFEAVLKKTLGGMKNPTPEMRAKVYERARATISRQIEALEKRPPEAVIQRQFDKLEAAISVIEAEYAPPPPPPEAPAADTDADLEHLFEAGVIPAGATEAAEPAPEAAPEPEAPSREEPAREDVAVEQPAMAEAPEAAPAETEEDPLAAFLAQQEQSAAERAEDSFETQADTRGHGMDRPEIVSAGRSRLPWIVAAVAILLIAGAAAFAGRGAIMDLFGSSETMTTENGVPVREAPSTTVTADDTDTSGTDDTSGGEDIAAVEAPPKFTQRLMPDGSEVDAGPADPAETNGEGTSVAAQSDAGTDPQPGDAGAAAQADTDDQALLPVGQRAIFYQERTGSQAGTAEAGAAIWSVVQESPGGDLPPEPAIRAEASIPELGLTMEMTIRRNADETFPASHVIELLFRVPDTFEGRGIADVQRITFKGTEQDPGNALIGVAAALDTNIFLIALTDAPTAIETNLNLMRREEWIDIPMQYISGRRALITLEKGIPGEQVFNEVLSAWEKAGTAEAQDQ</sequence>
<evidence type="ECO:0000313" key="4">
    <source>
        <dbReference type="Proteomes" id="UP000509367"/>
    </source>
</evidence>
<protein>
    <submittedName>
        <fullName evidence="3">Uncharacterized protein</fullName>
    </submittedName>
</protein>
<feature type="compositionally biased region" description="Low complexity" evidence="1">
    <location>
        <begin position="149"/>
        <end position="159"/>
    </location>
</feature>
<gene>
    <name evidence="3" type="ORF">HTY61_00045</name>
</gene>
<feature type="compositionally biased region" description="Low complexity" evidence="1">
    <location>
        <begin position="128"/>
        <end position="142"/>
    </location>
</feature>
<dbReference type="Proteomes" id="UP000509367">
    <property type="component" value="Chromosome"/>
</dbReference>
<feature type="region of interest" description="Disordered" evidence="1">
    <location>
        <begin position="100"/>
        <end position="182"/>
    </location>
</feature>
<dbReference type="EMBL" id="CP054836">
    <property type="protein sequence ID" value="QKV16966.1"/>
    <property type="molecule type" value="Genomic_DNA"/>
</dbReference>
<evidence type="ECO:0000256" key="1">
    <source>
        <dbReference type="SAM" id="MobiDB-lite"/>
    </source>
</evidence>
<keyword evidence="2" id="KW-1133">Transmembrane helix</keyword>
<feature type="region of interest" description="Disordered" evidence="1">
    <location>
        <begin position="226"/>
        <end position="319"/>
    </location>
</feature>
<name>A0A6N1V7N3_9HYPH</name>
<feature type="compositionally biased region" description="Basic and acidic residues" evidence="1">
    <location>
        <begin position="160"/>
        <end position="182"/>
    </location>
</feature>
<feature type="compositionally biased region" description="Low complexity" evidence="1">
    <location>
        <begin position="303"/>
        <end position="319"/>
    </location>
</feature>
<evidence type="ECO:0000313" key="3">
    <source>
        <dbReference type="EMBL" id="QKV16966.1"/>
    </source>
</evidence>
<keyword evidence="2" id="KW-0812">Transmembrane</keyword>
<keyword evidence="4" id="KW-1185">Reference proteome</keyword>
<evidence type="ECO:0000256" key="2">
    <source>
        <dbReference type="SAM" id="Phobius"/>
    </source>
</evidence>
<keyword evidence="2" id="KW-0472">Membrane</keyword>
<dbReference type="KEGG" id="orm:HTY61_00045"/>
<feature type="compositionally biased region" description="Basic and acidic residues" evidence="1">
    <location>
        <begin position="115"/>
        <end position="126"/>
    </location>
</feature>
<dbReference type="AlphaFoldDB" id="A0A6N1V7N3"/>